<keyword evidence="7" id="KW-1185">Reference proteome</keyword>
<dbReference type="Proteomes" id="UP000228380">
    <property type="component" value="Chromosome 8"/>
</dbReference>
<feature type="compositionally biased region" description="Pro residues" evidence="5">
    <location>
        <begin position="7"/>
        <end position="18"/>
    </location>
</feature>
<feature type="domain" description="SP-RING-type" evidence="6">
    <location>
        <begin position="310"/>
        <end position="391"/>
    </location>
</feature>
<dbReference type="PANTHER" id="PTHR10782">
    <property type="entry name" value="ZINC FINGER MIZ DOMAIN-CONTAINING PROTEIN"/>
    <property type="match status" value="1"/>
</dbReference>
<reference evidence="7" key="1">
    <citation type="journal article" date="2019" name="Nat. Commun.">
        <title>Genome-wide association mapping of date palm fruit traits.</title>
        <authorList>
            <person name="Hazzouri K.M."/>
            <person name="Gros-Balthazard M."/>
            <person name="Flowers J.M."/>
            <person name="Copetti D."/>
            <person name="Lemansour A."/>
            <person name="Lebrun M."/>
            <person name="Masmoudi K."/>
            <person name="Ferrand S."/>
            <person name="Dhar M.I."/>
            <person name="Fresquez Z.A."/>
            <person name="Rosas U."/>
            <person name="Zhang J."/>
            <person name="Talag J."/>
            <person name="Lee S."/>
            <person name="Kudrna D."/>
            <person name="Powell R.F."/>
            <person name="Leitch I.J."/>
            <person name="Krueger R.R."/>
            <person name="Wing R.A."/>
            <person name="Amiri K.M.A."/>
            <person name="Purugganan M.D."/>
        </authorList>
    </citation>
    <scope>NUCLEOTIDE SEQUENCE [LARGE SCALE GENOMIC DNA]</scope>
    <source>
        <strain evidence="7">cv. Khalas</strain>
    </source>
</reference>
<dbReference type="InterPro" id="IPR004181">
    <property type="entry name" value="Znf_MIZ"/>
</dbReference>
<dbReference type="InterPro" id="IPR013083">
    <property type="entry name" value="Znf_RING/FYVE/PHD"/>
</dbReference>
<keyword evidence="2 4" id="KW-0863">Zinc-finger</keyword>
<dbReference type="Pfam" id="PF02891">
    <property type="entry name" value="zf-MIZ"/>
    <property type="match status" value="1"/>
</dbReference>
<dbReference type="AlphaFoldDB" id="A0A8B7CAC7"/>
<dbReference type="GO" id="GO:0016925">
    <property type="term" value="P:protein sumoylation"/>
    <property type="evidence" value="ECO:0007669"/>
    <property type="project" value="TreeGrafter"/>
</dbReference>
<evidence type="ECO:0000259" key="6">
    <source>
        <dbReference type="PROSITE" id="PS51044"/>
    </source>
</evidence>
<keyword evidence="1" id="KW-0479">Metal-binding</keyword>
<feature type="region of interest" description="Disordered" evidence="5">
    <location>
        <begin position="916"/>
        <end position="935"/>
    </location>
</feature>
<feature type="region of interest" description="Disordered" evidence="5">
    <location>
        <begin position="820"/>
        <end position="859"/>
    </location>
</feature>
<keyword evidence="3" id="KW-0862">Zinc</keyword>
<gene>
    <name evidence="8" type="primary">LOC103710882</name>
</gene>
<dbReference type="GeneID" id="103710882"/>
<evidence type="ECO:0000313" key="8">
    <source>
        <dbReference type="RefSeq" id="XP_008795022.1"/>
    </source>
</evidence>
<name>A0A8B7CAC7_PHODC</name>
<dbReference type="GO" id="GO:0061665">
    <property type="term" value="F:SUMO ligase activity"/>
    <property type="evidence" value="ECO:0007669"/>
    <property type="project" value="TreeGrafter"/>
</dbReference>
<feature type="region of interest" description="Disordered" evidence="5">
    <location>
        <begin position="1"/>
        <end position="23"/>
    </location>
</feature>
<sequence>MMASAVPQPPAPPPPPSQRPAAAVPVASQMPVATAVEANAVRLEAVVKRLALYINGAIRVTPFELFRLYFALARGIDYALSSNDIPGIAHRLPPLIKQAYQRRNDSSLQSAITMLMISAKNACKKRWFQSSDSEELLSMANELCSSFCMPETATTDVINALDTISIVMSRYYPHLKFSRSVVSFEAKHGYHVLMADFQIGRNIPADEKIRLFVVRTDNLETSSCIINPPHVSFLVNGRGVDRRTNISMDTGPQFPTDITKMLKYGTNIIQAVGFFNGNYVIVIAFMSKIAYLDAPVLQDYVQPVAAELVSDSEIIEGPSRISLNCPISFKRIKTPVKGHLCKHHQCFDYDNFMEVNSRKPSWRCPCCNTPASYIDLRIDQNMVKILKEAGEGVSDVVIFADESWKAVVKHNGTTDELHDGRLEGQQDGSIESDINTVTVVDLTMEDDDQSEMSQNGTCEFEDRKPFEHIQGFSGSEFHSELPVASTSGTTQVAAHHVDGIWSRNLPLTTYSNVLLAPTNGSNAHASGTLESLVPDIILNPVITDAVSPALNRDATTNHELSQPTLSFHHATQLRQLMQLQQSHFGGSIINNEIARPSLPRHISRNPIAVQALPVQTQTPNASRRMWTNILSSTSVIPNSPASATYQTNPPLTSASDGFGAVSGDMEIEQLSSTSDAVSSSLHLHTAAQLLHTQNRDRQDHQYTLNPAMHQVVGLRAPYVISTRAPGDQQRGAGAYRATLHPVSELQNPHQILNQRTHQITCQSGNIPQFSLIPPMQVQQASQNAVGQAAGSSGSIRNILAAQHAAQAVRLQAGTAAVHPQIPRTAPSTPATADRGPALSLSRSDGLPELPFEQNWRPTGRMRGSLTGSAYSAALSQYLVPPPQSLQVRPPVTTVPISISDHLSVFLANSINARGPLTQQANLRQGEGNQPGGSST</sequence>
<evidence type="ECO:0000256" key="1">
    <source>
        <dbReference type="ARBA" id="ARBA00022723"/>
    </source>
</evidence>
<evidence type="ECO:0000256" key="2">
    <source>
        <dbReference type="ARBA" id="ARBA00022771"/>
    </source>
</evidence>
<evidence type="ECO:0000313" key="7">
    <source>
        <dbReference type="Proteomes" id="UP000228380"/>
    </source>
</evidence>
<evidence type="ECO:0000256" key="5">
    <source>
        <dbReference type="SAM" id="MobiDB-lite"/>
    </source>
</evidence>
<reference evidence="8" key="2">
    <citation type="submission" date="2025-08" db="UniProtKB">
        <authorList>
            <consortium name="RefSeq"/>
        </authorList>
    </citation>
    <scope>IDENTIFICATION</scope>
    <source>
        <tissue evidence="8">Young leaves</tissue>
    </source>
</reference>
<proteinExistence type="predicted"/>
<protein>
    <submittedName>
        <fullName evidence="8">Uncharacterized protein LOC103710882 isoform X1</fullName>
    </submittedName>
</protein>
<dbReference type="GO" id="GO:0000785">
    <property type="term" value="C:chromatin"/>
    <property type="evidence" value="ECO:0007669"/>
    <property type="project" value="TreeGrafter"/>
</dbReference>
<dbReference type="PROSITE" id="PS51044">
    <property type="entry name" value="ZF_SP_RING"/>
    <property type="match status" value="1"/>
</dbReference>
<evidence type="ECO:0000256" key="3">
    <source>
        <dbReference type="ARBA" id="ARBA00022833"/>
    </source>
</evidence>
<dbReference type="Gene3D" id="3.30.40.10">
    <property type="entry name" value="Zinc/RING finger domain, C3HC4 (zinc finger)"/>
    <property type="match status" value="1"/>
</dbReference>
<dbReference type="CDD" id="cd16650">
    <property type="entry name" value="SP-RING_PIAS-like"/>
    <property type="match status" value="1"/>
</dbReference>
<dbReference type="GO" id="GO:0008270">
    <property type="term" value="F:zinc ion binding"/>
    <property type="evidence" value="ECO:0007669"/>
    <property type="project" value="UniProtKB-KW"/>
</dbReference>
<dbReference type="RefSeq" id="XP_008795022.1">
    <property type="nucleotide sequence ID" value="XM_008796800.4"/>
</dbReference>
<dbReference type="KEGG" id="pda:103710882"/>
<dbReference type="OrthoDB" id="10263264at2759"/>
<organism evidence="7 8">
    <name type="scientific">Phoenix dactylifera</name>
    <name type="common">Date palm</name>
    <dbReference type="NCBI Taxonomy" id="42345"/>
    <lineage>
        <taxon>Eukaryota</taxon>
        <taxon>Viridiplantae</taxon>
        <taxon>Streptophyta</taxon>
        <taxon>Embryophyta</taxon>
        <taxon>Tracheophyta</taxon>
        <taxon>Spermatophyta</taxon>
        <taxon>Magnoliopsida</taxon>
        <taxon>Liliopsida</taxon>
        <taxon>Arecaceae</taxon>
        <taxon>Coryphoideae</taxon>
        <taxon>Phoeniceae</taxon>
        <taxon>Phoenix</taxon>
    </lineage>
</organism>
<evidence type="ECO:0000256" key="4">
    <source>
        <dbReference type="PROSITE-ProRule" id="PRU00452"/>
    </source>
</evidence>
<accession>A0A8B7CAC7</accession>
<dbReference type="PANTHER" id="PTHR10782:SF4">
    <property type="entry name" value="TONALLI, ISOFORM E"/>
    <property type="match status" value="1"/>
</dbReference>